<dbReference type="GO" id="GO:0006508">
    <property type="term" value="P:proteolysis"/>
    <property type="evidence" value="ECO:0007669"/>
    <property type="project" value="UniProtKB-KW"/>
</dbReference>
<evidence type="ECO:0000256" key="5">
    <source>
        <dbReference type="ARBA" id="ARBA00022801"/>
    </source>
</evidence>
<dbReference type="InterPro" id="IPR029058">
    <property type="entry name" value="AB_hydrolase_fold"/>
</dbReference>
<proteinExistence type="inferred from homology"/>
<protein>
    <submittedName>
        <fullName evidence="8">Retinoid-inducible serine carboxypeptidase</fullName>
    </submittedName>
</protein>
<evidence type="ECO:0000256" key="6">
    <source>
        <dbReference type="ARBA" id="ARBA00023180"/>
    </source>
</evidence>
<accession>A0A8D8GDR7</accession>
<evidence type="ECO:0000256" key="4">
    <source>
        <dbReference type="ARBA" id="ARBA00022729"/>
    </source>
</evidence>
<sequence>MFSTILLCSSVLIFLLKNLIVLGDSHGFGPGRQSWDFVEVRPGAHMFYWLYYTTASDEDYSERPLIIWLQGGPGGSSTGYGNFAEIGPLHVDLRPRPHSWVNNTIRRW</sequence>
<dbReference type="EMBL" id="HBUE01148332">
    <property type="protein sequence ID" value="CAG6503910.1"/>
    <property type="molecule type" value="Transcribed_RNA"/>
</dbReference>
<organism evidence="8">
    <name type="scientific">Culex pipiens</name>
    <name type="common">House mosquito</name>
    <dbReference type="NCBI Taxonomy" id="7175"/>
    <lineage>
        <taxon>Eukaryota</taxon>
        <taxon>Metazoa</taxon>
        <taxon>Ecdysozoa</taxon>
        <taxon>Arthropoda</taxon>
        <taxon>Hexapoda</taxon>
        <taxon>Insecta</taxon>
        <taxon>Pterygota</taxon>
        <taxon>Neoptera</taxon>
        <taxon>Endopterygota</taxon>
        <taxon>Diptera</taxon>
        <taxon>Nematocera</taxon>
        <taxon>Culicoidea</taxon>
        <taxon>Culicidae</taxon>
        <taxon>Culicinae</taxon>
        <taxon>Culicini</taxon>
        <taxon>Culex</taxon>
        <taxon>Culex</taxon>
    </lineage>
</organism>
<keyword evidence="2 8" id="KW-0121">Carboxypeptidase</keyword>
<dbReference type="PANTHER" id="PTHR11802">
    <property type="entry name" value="SERINE PROTEASE FAMILY S10 SERINE CARBOXYPEPTIDASE"/>
    <property type="match status" value="1"/>
</dbReference>
<dbReference type="Gene3D" id="3.40.50.1820">
    <property type="entry name" value="alpha/beta hydrolase"/>
    <property type="match status" value="1"/>
</dbReference>
<evidence type="ECO:0000313" key="8">
    <source>
        <dbReference type="EMBL" id="CAG6503910.1"/>
    </source>
</evidence>
<dbReference type="InterPro" id="IPR001563">
    <property type="entry name" value="Peptidase_S10"/>
</dbReference>
<dbReference type="Pfam" id="PF00450">
    <property type="entry name" value="Peptidase_S10"/>
    <property type="match status" value="1"/>
</dbReference>
<name>A0A8D8GDR7_CULPI</name>
<evidence type="ECO:0000256" key="2">
    <source>
        <dbReference type="ARBA" id="ARBA00022645"/>
    </source>
</evidence>
<evidence type="ECO:0000256" key="1">
    <source>
        <dbReference type="ARBA" id="ARBA00009431"/>
    </source>
</evidence>
<comment type="similarity">
    <text evidence="1">Belongs to the peptidase S10 family.</text>
</comment>
<dbReference type="EMBL" id="HBUE01253255">
    <property type="protein sequence ID" value="CAG6555174.1"/>
    <property type="molecule type" value="Transcribed_RNA"/>
</dbReference>
<reference evidence="8" key="1">
    <citation type="submission" date="2021-05" db="EMBL/GenBank/DDBJ databases">
        <authorList>
            <person name="Alioto T."/>
            <person name="Alioto T."/>
            <person name="Gomez Garrido J."/>
        </authorList>
    </citation>
    <scope>NUCLEOTIDE SEQUENCE</scope>
</reference>
<keyword evidence="6" id="KW-0325">Glycoprotein</keyword>
<keyword evidence="4 7" id="KW-0732">Signal</keyword>
<evidence type="ECO:0000256" key="7">
    <source>
        <dbReference type="SAM" id="SignalP"/>
    </source>
</evidence>
<dbReference type="SUPFAM" id="SSF53474">
    <property type="entry name" value="alpha/beta-Hydrolases"/>
    <property type="match status" value="1"/>
</dbReference>
<dbReference type="AlphaFoldDB" id="A0A8D8GDR7"/>
<keyword evidence="3" id="KW-0645">Protease</keyword>
<feature type="signal peptide" evidence="7">
    <location>
        <begin position="1"/>
        <end position="23"/>
    </location>
</feature>
<feature type="chain" id="PRO_5036260732" evidence="7">
    <location>
        <begin position="24"/>
        <end position="108"/>
    </location>
</feature>
<evidence type="ECO:0000256" key="3">
    <source>
        <dbReference type="ARBA" id="ARBA00022670"/>
    </source>
</evidence>
<dbReference type="GO" id="GO:0004185">
    <property type="term" value="F:serine-type carboxypeptidase activity"/>
    <property type="evidence" value="ECO:0007669"/>
    <property type="project" value="InterPro"/>
</dbReference>
<keyword evidence="5" id="KW-0378">Hydrolase</keyword>
<dbReference type="PANTHER" id="PTHR11802:SF3">
    <property type="entry name" value="RETINOID-INDUCIBLE SERINE CARBOXYPEPTIDASE"/>
    <property type="match status" value="1"/>
</dbReference>